<dbReference type="PANTHER" id="PTHR46910">
    <property type="entry name" value="TRANSCRIPTION FACTOR PDR1"/>
    <property type="match status" value="1"/>
</dbReference>
<evidence type="ECO:0000256" key="1">
    <source>
        <dbReference type="ARBA" id="ARBA00023015"/>
    </source>
</evidence>
<dbReference type="KEGG" id="act:ACLA_032350"/>
<evidence type="ECO:0000313" key="7">
    <source>
        <dbReference type="EMBL" id="EAW08500.1"/>
    </source>
</evidence>
<dbReference type="OrthoDB" id="103819at2759"/>
<feature type="compositionally biased region" description="Basic and acidic residues" evidence="5">
    <location>
        <begin position="1"/>
        <end position="10"/>
    </location>
</feature>
<dbReference type="PANTHER" id="PTHR46910:SF40">
    <property type="entry name" value="ZN(II)2CYS6 TRANSCRIPTION FACTOR (EUROFUNG)"/>
    <property type="match status" value="1"/>
</dbReference>
<organism evidence="7 8">
    <name type="scientific">Aspergillus clavatus (strain ATCC 1007 / CBS 513.65 / DSM 816 / NCTC 3887 / NRRL 1 / QM 1276 / 107)</name>
    <dbReference type="NCBI Taxonomy" id="344612"/>
    <lineage>
        <taxon>Eukaryota</taxon>
        <taxon>Fungi</taxon>
        <taxon>Dikarya</taxon>
        <taxon>Ascomycota</taxon>
        <taxon>Pezizomycotina</taxon>
        <taxon>Eurotiomycetes</taxon>
        <taxon>Eurotiomycetidae</taxon>
        <taxon>Eurotiales</taxon>
        <taxon>Aspergillaceae</taxon>
        <taxon>Aspergillus</taxon>
        <taxon>Aspergillus subgen. Fumigati</taxon>
    </lineage>
</organism>
<dbReference type="InterPro" id="IPR001138">
    <property type="entry name" value="Zn2Cys6_DnaBD"/>
</dbReference>
<dbReference type="STRING" id="344612.A1CS79"/>
<keyword evidence="3" id="KW-0804">Transcription</keyword>
<dbReference type="GO" id="GO:0003677">
    <property type="term" value="F:DNA binding"/>
    <property type="evidence" value="ECO:0007669"/>
    <property type="project" value="UniProtKB-KW"/>
</dbReference>
<evidence type="ECO:0000256" key="2">
    <source>
        <dbReference type="ARBA" id="ARBA00023125"/>
    </source>
</evidence>
<dbReference type="InterPro" id="IPR050987">
    <property type="entry name" value="AtrR-like"/>
</dbReference>
<dbReference type="PROSITE" id="PS00463">
    <property type="entry name" value="ZN2_CY6_FUNGAL_1"/>
    <property type="match status" value="1"/>
</dbReference>
<dbReference type="HOGENOM" id="CLU_852527_0_0_1"/>
<dbReference type="RefSeq" id="XP_001269926.1">
    <property type="nucleotide sequence ID" value="XM_001269925.1"/>
</dbReference>
<dbReference type="SUPFAM" id="SSF57701">
    <property type="entry name" value="Zn2/Cys6 DNA-binding domain"/>
    <property type="match status" value="1"/>
</dbReference>
<sequence length="326" mass="36749">MPEDGVRLDQAEPQAPMWSTHDPACDQCRSKKQRCERQRPVCSNCKRLNLVCDYSGRGKKPNQNTELIRRLRQAESRINSLETSLSRIQPYLDRIEAESVLFSLPAAGELSSTCTTGLELTQSDSFEWPPSPPEVQQQLSEERGSITCLAVACTKIAVAKYAGNNQTSGPLATLTSSLRQISELQEKLQDGMNMRVTVLRPPLAILQAMAITYFDMLNDSFPMFSRDKIEEHMEHYDESWNDSQDVAYSLCFNNIILLTLMAKVRRHLAQDVPAVIELELLKTFSDNALGAFGSLESLLYPRIANVQALLSLVRPLILWSFCQNLY</sequence>
<name>A1CS79_ASPCL</name>
<dbReference type="PROSITE" id="PS50048">
    <property type="entry name" value="ZN2_CY6_FUNGAL_2"/>
    <property type="match status" value="1"/>
</dbReference>
<evidence type="ECO:0000256" key="3">
    <source>
        <dbReference type="ARBA" id="ARBA00023163"/>
    </source>
</evidence>
<dbReference type="Gene3D" id="4.10.240.10">
    <property type="entry name" value="Zn(2)-C6 fungal-type DNA-binding domain"/>
    <property type="match status" value="1"/>
</dbReference>
<feature type="region of interest" description="Disordered" evidence="5">
    <location>
        <begin position="1"/>
        <end position="20"/>
    </location>
</feature>
<gene>
    <name evidence="7" type="ORF">ACLA_032350</name>
</gene>
<keyword evidence="1" id="KW-0805">Transcription regulation</keyword>
<dbReference type="GO" id="GO:0000981">
    <property type="term" value="F:DNA-binding transcription factor activity, RNA polymerase II-specific"/>
    <property type="evidence" value="ECO:0007669"/>
    <property type="project" value="InterPro"/>
</dbReference>
<dbReference type="CDD" id="cd00067">
    <property type="entry name" value="GAL4"/>
    <property type="match status" value="1"/>
</dbReference>
<proteinExistence type="predicted"/>
<dbReference type="VEuPathDB" id="FungiDB:ACLA_032350"/>
<evidence type="ECO:0000313" key="8">
    <source>
        <dbReference type="Proteomes" id="UP000006701"/>
    </source>
</evidence>
<evidence type="ECO:0000259" key="6">
    <source>
        <dbReference type="PROSITE" id="PS50048"/>
    </source>
</evidence>
<dbReference type="OMA" id="MEHYDES"/>
<keyword evidence="2" id="KW-0238">DNA-binding</keyword>
<evidence type="ECO:0000256" key="4">
    <source>
        <dbReference type="ARBA" id="ARBA00023242"/>
    </source>
</evidence>
<dbReference type="Pfam" id="PF00172">
    <property type="entry name" value="Zn_clus"/>
    <property type="match status" value="1"/>
</dbReference>
<dbReference type="EMBL" id="DS027059">
    <property type="protein sequence ID" value="EAW08500.1"/>
    <property type="molecule type" value="Genomic_DNA"/>
</dbReference>
<accession>A1CS79</accession>
<dbReference type="InterPro" id="IPR036864">
    <property type="entry name" value="Zn2-C6_fun-type_DNA-bd_sf"/>
</dbReference>
<feature type="domain" description="Zn(2)-C6 fungal-type" evidence="6">
    <location>
        <begin position="24"/>
        <end position="54"/>
    </location>
</feature>
<dbReference type="GO" id="GO:0008270">
    <property type="term" value="F:zinc ion binding"/>
    <property type="evidence" value="ECO:0007669"/>
    <property type="project" value="InterPro"/>
</dbReference>
<keyword evidence="8" id="KW-1185">Reference proteome</keyword>
<dbReference type="Proteomes" id="UP000006701">
    <property type="component" value="Unassembled WGS sequence"/>
</dbReference>
<keyword evidence="4" id="KW-0539">Nucleus</keyword>
<evidence type="ECO:0000256" key="5">
    <source>
        <dbReference type="SAM" id="MobiDB-lite"/>
    </source>
</evidence>
<protein>
    <submittedName>
        <fullName evidence="7">C6 zinc finger domain protein</fullName>
    </submittedName>
</protein>
<dbReference type="GeneID" id="4701366"/>
<dbReference type="AlphaFoldDB" id="A1CS79"/>
<dbReference type="SMART" id="SM00066">
    <property type="entry name" value="GAL4"/>
    <property type="match status" value="1"/>
</dbReference>
<reference evidence="7 8" key="1">
    <citation type="journal article" date="2008" name="PLoS Genet.">
        <title>Genomic islands in the pathogenic filamentous fungus Aspergillus fumigatus.</title>
        <authorList>
            <person name="Fedorova N.D."/>
            <person name="Khaldi N."/>
            <person name="Joardar V.S."/>
            <person name="Maiti R."/>
            <person name="Amedeo P."/>
            <person name="Anderson M.J."/>
            <person name="Crabtree J."/>
            <person name="Silva J.C."/>
            <person name="Badger J.H."/>
            <person name="Albarraq A."/>
            <person name="Angiuoli S."/>
            <person name="Bussey H."/>
            <person name="Bowyer P."/>
            <person name="Cotty P.J."/>
            <person name="Dyer P.S."/>
            <person name="Egan A."/>
            <person name="Galens K."/>
            <person name="Fraser-Liggett C.M."/>
            <person name="Haas B.J."/>
            <person name="Inman J.M."/>
            <person name="Kent R."/>
            <person name="Lemieux S."/>
            <person name="Malavazi I."/>
            <person name="Orvis J."/>
            <person name="Roemer T."/>
            <person name="Ronning C.M."/>
            <person name="Sundaram J.P."/>
            <person name="Sutton G."/>
            <person name="Turner G."/>
            <person name="Venter J.C."/>
            <person name="White O.R."/>
            <person name="Whitty B.R."/>
            <person name="Youngman P."/>
            <person name="Wolfe K.H."/>
            <person name="Goldman G.H."/>
            <person name="Wortman J.R."/>
            <person name="Jiang B."/>
            <person name="Denning D.W."/>
            <person name="Nierman W.C."/>
        </authorList>
    </citation>
    <scope>NUCLEOTIDE SEQUENCE [LARGE SCALE GENOMIC DNA]</scope>
    <source>
        <strain evidence="8">ATCC 1007 / CBS 513.65 / DSM 816 / NCTC 3887 / NRRL 1</strain>
    </source>
</reference>